<dbReference type="RefSeq" id="WP_151843296.1">
    <property type="nucleotide sequence ID" value="NZ_CP061033.1"/>
</dbReference>
<organism evidence="3 4">
    <name type="scientific">Corynebacterium zhongnanshanii</name>
    <dbReference type="NCBI Taxonomy" id="2768834"/>
    <lineage>
        <taxon>Bacteria</taxon>
        <taxon>Bacillati</taxon>
        <taxon>Actinomycetota</taxon>
        <taxon>Actinomycetes</taxon>
        <taxon>Mycobacteriales</taxon>
        <taxon>Corynebacteriaceae</taxon>
        <taxon>Corynebacterium</taxon>
    </lineage>
</organism>
<evidence type="ECO:0000256" key="1">
    <source>
        <dbReference type="SAM" id="SignalP"/>
    </source>
</evidence>
<comment type="caution">
    <text evidence="3">The sequence shown here is derived from an EMBL/GenBank/DDBJ whole genome shotgun (WGS) entry which is preliminary data.</text>
</comment>
<keyword evidence="1" id="KW-0732">Signal</keyword>
<dbReference type="InterPro" id="IPR006311">
    <property type="entry name" value="TAT_signal"/>
</dbReference>
<feature type="signal peptide" evidence="1">
    <location>
        <begin position="1"/>
        <end position="26"/>
    </location>
</feature>
<proteinExistence type="predicted"/>
<dbReference type="Pfam" id="PF13472">
    <property type="entry name" value="Lipase_GDSL_2"/>
    <property type="match status" value="1"/>
</dbReference>
<dbReference type="InterPro" id="IPR036514">
    <property type="entry name" value="SGNH_hydro_sf"/>
</dbReference>
<protein>
    <recommendedName>
        <fullName evidence="2">SGNH hydrolase-type esterase domain-containing protein</fullName>
    </recommendedName>
</protein>
<feature type="chain" id="PRO_5047283515" description="SGNH hydrolase-type esterase domain-containing protein" evidence="1">
    <location>
        <begin position="27"/>
        <end position="283"/>
    </location>
</feature>
<sequence length="283" mass="29780">MKAFRRSKIAALAIAAVSALTGAVVAAPGASAASNNIVLFGDSIMANSHHPIADHMQGPGRAPGNAPADGRCARGASRVGLSLQRVTGIRVDDYPCNGAVAHTPVGGANNTNNQISHAIAEGTLTPSTRTVFIQAGFNDAWKAPGVFEWQQQAYVDAMRGQIGRIRAAAPHAKIAFIGYPSIVGPNGETCLIHIPELPNPVAPLGFTRMPFDAANAWEQKAARELGVGFIDLQGPTMGHDMCAPTERRWFAGFWDNLSDPYNLTAHLTVPGNDAVARILAPHV</sequence>
<dbReference type="EMBL" id="WBZJ01000002">
    <property type="protein sequence ID" value="KAB3521057.1"/>
    <property type="molecule type" value="Genomic_DNA"/>
</dbReference>
<keyword evidence="4" id="KW-1185">Reference proteome</keyword>
<evidence type="ECO:0000259" key="2">
    <source>
        <dbReference type="Pfam" id="PF13472"/>
    </source>
</evidence>
<reference evidence="3 4" key="1">
    <citation type="submission" date="2019-10" db="EMBL/GenBank/DDBJ databases">
        <title>Corynebacterium sp novel species isolated from the respiratory tract of Marmot.</title>
        <authorList>
            <person name="Zhang G."/>
        </authorList>
    </citation>
    <scope>NUCLEOTIDE SEQUENCE [LARGE SCALE GENOMIC DNA]</scope>
    <source>
        <strain evidence="3 4">336</strain>
    </source>
</reference>
<dbReference type="SUPFAM" id="SSF52266">
    <property type="entry name" value="SGNH hydrolase"/>
    <property type="match status" value="1"/>
</dbReference>
<dbReference type="Proteomes" id="UP000436181">
    <property type="component" value="Unassembled WGS sequence"/>
</dbReference>
<evidence type="ECO:0000313" key="4">
    <source>
        <dbReference type="Proteomes" id="UP000436181"/>
    </source>
</evidence>
<dbReference type="InterPro" id="IPR013830">
    <property type="entry name" value="SGNH_hydro"/>
</dbReference>
<dbReference type="Gene3D" id="3.40.50.1110">
    <property type="entry name" value="SGNH hydrolase"/>
    <property type="match status" value="1"/>
</dbReference>
<accession>A0ABQ6VEE2</accession>
<gene>
    <name evidence="3" type="ORF">F8377_07535</name>
</gene>
<name>A0ABQ6VEE2_9CORY</name>
<feature type="domain" description="SGNH hydrolase-type esterase" evidence="2">
    <location>
        <begin position="39"/>
        <end position="273"/>
    </location>
</feature>
<evidence type="ECO:0000313" key="3">
    <source>
        <dbReference type="EMBL" id="KAB3521057.1"/>
    </source>
</evidence>
<dbReference type="PROSITE" id="PS51318">
    <property type="entry name" value="TAT"/>
    <property type="match status" value="1"/>
</dbReference>